<dbReference type="AlphaFoldDB" id="A0A1F6TB10"/>
<evidence type="ECO:0000256" key="7">
    <source>
        <dbReference type="ARBA" id="ARBA00013147"/>
    </source>
</evidence>
<dbReference type="InterPro" id="IPR002912">
    <property type="entry name" value="ACT_dom"/>
</dbReference>
<dbReference type="FunFam" id="3.40.190.10:FF:000034">
    <property type="entry name" value="Chorismate mutase/prephenate dehydratase"/>
    <property type="match status" value="1"/>
</dbReference>
<gene>
    <name evidence="24" type="ORF">A2150_07225</name>
</gene>
<dbReference type="FunFam" id="3.30.70.260:FF:000012">
    <property type="entry name" value="Prephenate dehydratase"/>
    <property type="match status" value="1"/>
</dbReference>
<evidence type="ECO:0000256" key="17">
    <source>
        <dbReference type="ARBA" id="ARBA00031520"/>
    </source>
</evidence>
<evidence type="ECO:0000256" key="9">
    <source>
        <dbReference type="ARBA" id="ARBA00022490"/>
    </source>
</evidence>
<evidence type="ECO:0000256" key="10">
    <source>
        <dbReference type="ARBA" id="ARBA00022605"/>
    </source>
</evidence>
<dbReference type="PROSITE" id="PS51171">
    <property type="entry name" value="PREPHENATE_DEHYDR_3"/>
    <property type="match status" value="1"/>
</dbReference>
<dbReference type="SUPFAM" id="SSF53850">
    <property type="entry name" value="Periplasmic binding protein-like II"/>
    <property type="match status" value="1"/>
</dbReference>
<feature type="domain" description="Chorismate mutase" evidence="21">
    <location>
        <begin position="9"/>
        <end position="100"/>
    </location>
</feature>
<evidence type="ECO:0000256" key="15">
    <source>
        <dbReference type="ARBA" id="ARBA00023268"/>
    </source>
</evidence>
<dbReference type="PROSITE" id="PS51671">
    <property type="entry name" value="ACT"/>
    <property type="match status" value="1"/>
</dbReference>
<evidence type="ECO:0000256" key="6">
    <source>
        <dbReference type="ARBA" id="ARBA00012404"/>
    </source>
</evidence>
<dbReference type="FunFam" id="3.40.190.10:FF:000029">
    <property type="entry name" value="Chorismate mutase/Prephenate dehydratase"/>
    <property type="match status" value="1"/>
</dbReference>
<keyword evidence="15" id="KW-0511">Multifunctional enzyme</keyword>
<comment type="subcellular location">
    <subcellularLocation>
        <location evidence="3">Cytoplasm</location>
    </subcellularLocation>
</comment>
<keyword evidence="11" id="KW-0057">Aromatic amino acid biosynthesis</keyword>
<comment type="caution">
    <text evidence="24">The sequence shown here is derived from an EMBL/GenBank/DDBJ whole genome shotgun (WGS) entry which is preliminary data.</text>
</comment>
<dbReference type="InterPro" id="IPR001086">
    <property type="entry name" value="Preph_deHydtase"/>
</dbReference>
<evidence type="ECO:0000256" key="20">
    <source>
        <dbReference type="SAM" id="Coils"/>
    </source>
</evidence>
<evidence type="ECO:0000256" key="1">
    <source>
        <dbReference type="ARBA" id="ARBA00000824"/>
    </source>
</evidence>
<organism evidence="24 25">
    <name type="scientific">Candidatus Muproteobacteria bacterium RBG_16_64_11</name>
    <dbReference type="NCBI Taxonomy" id="1817758"/>
    <lineage>
        <taxon>Bacteria</taxon>
        <taxon>Pseudomonadati</taxon>
        <taxon>Pseudomonadota</taxon>
        <taxon>Candidatus Muproteobacteria</taxon>
    </lineage>
</organism>
<name>A0A1F6TB10_9PROT</name>
<dbReference type="NCBIfam" id="NF008865">
    <property type="entry name" value="PRK11898.1"/>
    <property type="match status" value="1"/>
</dbReference>
<comment type="catalytic activity">
    <reaction evidence="1">
        <text>chorismate = prephenate</text>
        <dbReference type="Rhea" id="RHEA:13897"/>
        <dbReference type="ChEBI" id="CHEBI:29748"/>
        <dbReference type="ChEBI" id="CHEBI:29934"/>
        <dbReference type="EC" id="5.4.99.5"/>
    </reaction>
</comment>
<dbReference type="PROSITE" id="PS00857">
    <property type="entry name" value="PREPHENATE_DEHYDR_1"/>
    <property type="match status" value="1"/>
</dbReference>
<keyword evidence="9" id="KW-0963">Cytoplasm</keyword>
<dbReference type="EMBL" id="MFSS01000093">
    <property type="protein sequence ID" value="OGI42307.1"/>
    <property type="molecule type" value="Genomic_DNA"/>
</dbReference>
<evidence type="ECO:0000259" key="23">
    <source>
        <dbReference type="PROSITE" id="PS51671"/>
    </source>
</evidence>
<comment type="catalytic activity">
    <reaction evidence="18">
        <text>prephenate + H(+) = 3-phenylpyruvate + CO2 + H2O</text>
        <dbReference type="Rhea" id="RHEA:21648"/>
        <dbReference type="ChEBI" id="CHEBI:15377"/>
        <dbReference type="ChEBI" id="CHEBI:15378"/>
        <dbReference type="ChEBI" id="CHEBI:16526"/>
        <dbReference type="ChEBI" id="CHEBI:18005"/>
        <dbReference type="ChEBI" id="CHEBI:29934"/>
        <dbReference type="EC" id="4.2.1.51"/>
    </reaction>
</comment>
<dbReference type="InterPro" id="IPR045865">
    <property type="entry name" value="ACT-like_dom_sf"/>
</dbReference>
<dbReference type="GO" id="GO:0004664">
    <property type="term" value="F:prephenate dehydratase activity"/>
    <property type="evidence" value="ECO:0007669"/>
    <property type="project" value="UniProtKB-EC"/>
</dbReference>
<evidence type="ECO:0000256" key="5">
    <source>
        <dbReference type="ARBA" id="ARBA00004817"/>
    </source>
</evidence>
<proteinExistence type="predicted"/>
<evidence type="ECO:0000259" key="22">
    <source>
        <dbReference type="PROSITE" id="PS51171"/>
    </source>
</evidence>
<dbReference type="InterPro" id="IPR010957">
    <property type="entry name" value="G/b/e-P-prot_chorismate_mutase"/>
</dbReference>
<dbReference type="InterPro" id="IPR036263">
    <property type="entry name" value="Chorismate_II_sf"/>
</dbReference>
<dbReference type="GO" id="GO:0004106">
    <property type="term" value="F:chorismate mutase activity"/>
    <property type="evidence" value="ECO:0007669"/>
    <property type="project" value="UniProtKB-EC"/>
</dbReference>
<evidence type="ECO:0000256" key="11">
    <source>
        <dbReference type="ARBA" id="ARBA00023141"/>
    </source>
</evidence>
<evidence type="ECO:0000256" key="12">
    <source>
        <dbReference type="ARBA" id="ARBA00023222"/>
    </source>
</evidence>
<comment type="pathway">
    <text evidence="5">Metabolic intermediate biosynthesis; prephenate biosynthesis; prephenate from chorismate: step 1/1.</text>
</comment>
<comment type="function">
    <text evidence="2">Catalyzes the Claisen rearrangement of chorismate to prephenate and the decarboxylation/dehydration of prephenate to phenylpyruvate.</text>
</comment>
<evidence type="ECO:0000313" key="25">
    <source>
        <dbReference type="Proteomes" id="UP000177925"/>
    </source>
</evidence>
<dbReference type="GO" id="GO:0046417">
    <property type="term" value="P:chorismate metabolic process"/>
    <property type="evidence" value="ECO:0007669"/>
    <property type="project" value="InterPro"/>
</dbReference>
<feature type="domain" description="Prephenate dehydratase" evidence="22">
    <location>
        <begin position="100"/>
        <end position="275"/>
    </location>
</feature>
<comment type="pathway">
    <text evidence="4">Amino-acid biosynthesis; L-phenylalanine biosynthesis; phenylpyruvate from prephenate: step 1/1.</text>
</comment>
<accession>A0A1F6TB10</accession>
<dbReference type="EC" id="4.2.1.51" evidence="7"/>
<keyword evidence="10" id="KW-0028">Amino-acid biosynthesis</keyword>
<dbReference type="SMART" id="SM00830">
    <property type="entry name" value="CM_2"/>
    <property type="match status" value="1"/>
</dbReference>
<keyword evidence="13" id="KW-0413">Isomerase</keyword>
<dbReference type="PIRSF" id="PIRSF001500">
    <property type="entry name" value="Chor_mut_pdt_Ppr"/>
    <property type="match status" value="1"/>
</dbReference>
<feature type="domain" description="ACT" evidence="23">
    <location>
        <begin position="287"/>
        <end position="364"/>
    </location>
</feature>
<evidence type="ECO:0000256" key="4">
    <source>
        <dbReference type="ARBA" id="ARBA00004741"/>
    </source>
</evidence>
<dbReference type="GO" id="GO:0005737">
    <property type="term" value="C:cytoplasm"/>
    <property type="evidence" value="ECO:0007669"/>
    <property type="project" value="UniProtKB-SubCell"/>
</dbReference>
<dbReference type="Gene3D" id="3.40.190.10">
    <property type="entry name" value="Periplasmic binding protein-like II"/>
    <property type="match status" value="2"/>
</dbReference>
<keyword evidence="20" id="KW-0175">Coiled coil</keyword>
<sequence>MSDDKQGRKQAAERLRELRNQIDALDERIQDLIARRAQLAQEIATAKHRNGAANFYNPEREVEVLRKAVKRNRGPLSNEDVARLFREIMSLCLALESRLKVAFLGPEGTFTHAAALKHFGHAVEVVPAGSIAEVFREVESDAVHFGVVPIENSTEGMVNHTLDMFMDSPLKICGEVELRIHHHLLAKGKGLRAIKKILSHHQSLAQCREWLDTHLPAVERVPVASNAEAARQAARNKNYAAIAGGSAAELYGLKVLAANIEDEPDNTTRFLIVGKLDVQPSGDDKTSLLLSGHNRPGSLAALLAPLSRHGINMTRIESRPSRKGVWEYVFFFDLDGHREDEKLRAALAELEREAAFVKLLGSYPKAVL</sequence>
<dbReference type="SUPFAM" id="SSF48600">
    <property type="entry name" value="Chorismate mutase II"/>
    <property type="match status" value="1"/>
</dbReference>
<dbReference type="GO" id="GO:0009094">
    <property type="term" value="P:L-phenylalanine biosynthetic process"/>
    <property type="evidence" value="ECO:0007669"/>
    <property type="project" value="UniProtKB-UniPathway"/>
</dbReference>
<evidence type="ECO:0000256" key="16">
    <source>
        <dbReference type="ARBA" id="ARBA00031175"/>
    </source>
</evidence>
<dbReference type="PROSITE" id="PS51168">
    <property type="entry name" value="CHORISMATE_MUT_2"/>
    <property type="match status" value="1"/>
</dbReference>
<keyword evidence="12" id="KW-0584">Phenylalanine biosynthesis</keyword>
<dbReference type="SUPFAM" id="SSF55021">
    <property type="entry name" value="ACT-like"/>
    <property type="match status" value="1"/>
</dbReference>
<evidence type="ECO:0000256" key="19">
    <source>
        <dbReference type="PIRSR" id="PIRSR001500-2"/>
    </source>
</evidence>
<dbReference type="PANTHER" id="PTHR21022">
    <property type="entry name" value="PREPHENATE DEHYDRATASE P PROTEIN"/>
    <property type="match status" value="1"/>
</dbReference>
<dbReference type="InterPro" id="IPR002701">
    <property type="entry name" value="CM_II_prokaryot"/>
</dbReference>
<dbReference type="CDD" id="cd13630">
    <property type="entry name" value="PBP2_PDT_1"/>
    <property type="match status" value="1"/>
</dbReference>
<evidence type="ECO:0000256" key="14">
    <source>
        <dbReference type="ARBA" id="ARBA00023239"/>
    </source>
</evidence>
<dbReference type="UniPathway" id="UPA00120">
    <property type="reaction ID" value="UER00203"/>
</dbReference>
<evidence type="ECO:0000259" key="21">
    <source>
        <dbReference type="PROSITE" id="PS51168"/>
    </source>
</evidence>
<evidence type="ECO:0000256" key="18">
    <source>
        <dbReference type="ARBA" id="ARBA00047848"/>
    </source>
</evidence>
<dbReference type="Gene3D" id="3.30.70.260">
    <property type="match status" value="1"/>
</dbReference>
<evidence type="ECO:0000313" key="24">
    <source>
        <dbReference type="EMBL" id="OGI42307.1"/>
    </source>
</evidence>
<protein>
    <recommendedName>
        <fullName evidence="8">Bifunctional chorismate mutase/prephenate dehydratase</fullName>
        <ecNumber evidence="7">4.2.1.51</ecNumber>
        <ecNumber evidence="6">5.4.99.5</ecNumber>
    </recommendedName>
    <alternativeName>
        <fullName evidence="17">Chorismate mutase-prephenate dehydratase</fullName>
    </alternativeName>
    <alternativeName>
        <fullName evidence="16">p-protein</fullName>
    </alternativeName>
</protein>
<dbReference type="NCBIfam" id="TIGR01807">
    <property type="entry name" value="CM_P2"/>
    <property type="match status" value="1"/>
</dbReference>
<reference evidence="24 25" key="1">
    <citation type="journal article" date="2016" name="Nat. Commun.">
        <title>Thousands of microbial genomes shed light on interconnected biogeochemical processes in an aquifer system.</title>
        <authorList>
            <person name="Anantharaman K."/>
            <person name="Brown C.T."/>
            <person name="Hug L.A."/>
            <person name="Sharon I."/>
            <person name="Castelle C.J."/>
            <person name="Probst A.J."/>
            <person name="Thomas B.C."/>
            <person name="Singh A."/>
            <person name="Wilkins M.J."/>
            <person name="Karaoz U."/>
            <person name="Brodie E.L."/>
            <person name="Williams K.H."/>
            <person name="Hubbard S.S."/>
            <person name="Banfield J.F."/>
        </authorList>
    </citation>
    <scope>NUCLEOTIDE SEQUENCE [LARGE SCALE GENOMIC DNA]</scope>
</reference>
<dbReference type="InterPro" id="IPR036979">
    <property type="entry name" value="CM_dom_sf"/>
</dbReference>
<dbReference type="PANTHER" id="PTHR21022:SF19">
    <property type="entry name" value="PREPHENATE DEHYDRATASE-RELATED"/>
    <property type="match status" value="1"/>
</dbReference>
<dbReference type="Proteomes" id="UP000177925">
    <property type="component" value="Unassembled WGS sequence"/>
</dbReference>
<feature type="coiled-coil region" evidence="20">
    <location>
        <begin position="1"/>
        <end position="49"/>
    </location>
</feature>
<evidence type="ECO:0000256" key="3">
    <source>
        <dbReference type="ARBA" id="ARBA00004496"/>
    </source>
</evidence>
<dbReference type="STRING" id="1817758.A2150_07225"/>
<evidence type="ECO:0000256" key="8">
    <source>
        <dbReference type="ARBA" id="ARBA00014401"/>
    </source>
</evidence>
<dbReference type="PROSITE" id="PS00858">
    <property type="entry name" value="PREPHENATE_DEHYDR_2"/>
    <property type="match status" value="1"/>
</dbReference>
<dbReference type="Pfam" id="PF01842">
    <property type="entry name" value="ACT"/>
    <property type="match status" value="1"/>
</dbReference>
<evidence type="ECO:0000256" key="13">
    <source>
        <dbReference type="ARBA" id="ARBA00023235"/>
    </source>
</evidence>
<dbReference type="Gene3D" id="1.20.59.10">
    <property type="entry name" value="Chorismate mutase"/>
    <property type="match status" value="1"/>
</dbReference>
<keyword evidence="14" id="KW-0456">Lyase</keyword>
<dbReference type="InterPro" id="IPR018528">
    <property type="entry name" value="Preph_deHydtase_CS"/>
</dbReference>
<dbReference type="Pfam" id="PF01817">
    <property type="entry name" value="CM_2"/>
    <property type="match status" value="1"/>
</dbReference>
<dbReference type="UniPathway" id="UPA00121">
    <property type="reaction ID" value="UER00345"/>
</dbReference>
<dbReference type="InterPro" id="IPR008242">
    <property type="entry name" value="Chor_mutase/pphenate_deHydtase"/>
</dbReference>
<dbReference type="Pfam" id="PF00800">
    <property type="entry name" value="PDT"/>
    <property type="match status" value="1"/>
</dbReference>
<dbReference type="EC" id="5.4.99.5" evidence="6"/>
<dbReference type="CDD" id="cd04905">
    <property type="entry name" value="ACT_CM-PDT"/>
    <property type="match status" value="1"/>
</dbReference>
<evidence type="ECO:0000256" key="2">
    <source>
        <dbReference type="ARBA" id="ARBA00002364"/>
    </source>
</evidence>
<feature type="site" description="Essential for prephenate dehydratase activity" evidence="19">
    <location>
        <position position="268"/>
    </location>
</feature>